<dbReference type="Proteomes" id="UP000230447">
    <property type="component" value="Unassembled WGS sequence"/>
</dbReference>
<reference evidence="10 11" key="1">
    <citation type="submission" date="2017-09" db="EMBL/GenBank/DDBJ databases">
        <title>Depth-based differentiation of microbial function through sediment-hosted aquifers and enrichment of novel symbionts in the deep terrestrial subsurface.</title>
        <authorList>
            <person name="Probst A.J."/>
            <person name="Ladd B."/>
            <person name="Jarett J.K."/>
            <person name="Geller-Mcgrath D.E."/>
            <person name="Sieber C.M."/>
            <person name="Emerson J.B."/>
            <person name="Anantharaman K."/>
            <person name="Thomas B.C."/>
            <person name="Malmstrom R."/>
            <person name="Stieglmeier M."/>
            <person name="Klingl A."/>
            <person name="Woyke T."/>
            <person name="Ryan C.M."/>
            <person name="Banfield J.F."/>
        </authorList>
    </citation>
    <scope>NUCLEOTIDE SEQUENCE [LARGE SCALE GENOMIC DNA]</scope>
    <source>
        <strain evidence="10">CG23_combo_of_CG06-09_8_20_14_all_37_87_8</strain>
    </source>
</reference>
<dbReference type="Pfam" id="PF08282">
    <property type="entry name" value="Hydrolase_3"/>
    <property type="match status" value="1"/>
</dbReference>
<comment type="similarity">
    <text evidence="2">Belongs to the cation transport ATPase (P-type) (TC 3.A.3) family. Type IIA subfamily.</text>
</comment>
<dbReference type="SMART" id="SM00831">
    <property type="entry name" value="Cation_ATPase_N"/>
    <property type="match status" value="1"/>
</dbReference>
<evidence type="ECO:0000259" key="9">
    <source>
        <dbReference type="SMART" id="SM00831"/>
    </source>
</evidence>
<dbReference type="SUPFAM" id="SSF81653">
    <property type="entry name" value="Calcium ATPase, transduction domain A"/>
    <property type="match status" value="1"/>
</dbReference>
<evidence type="ECO:0000256" key="3">
    <source>
        <dbReference type="ARBA" id="ARBA00022692"/>
    </source>
</evidence>
<dbReference type="Gene3D" id="3.40.1110.10">
    <property type="entry name" value="Calcium-transporting ATPase, cytoplasmic domain N"/>
    <property type="match status" value="1"/>
</dbReference>
<dbReference type="Gene3D" id="1.20.1110.10">
    <property type="entry name" value="Calcium-transporting ATPase, transmembrane domain"/>
    <property type="match status" value="2"/>
</dbReference>
<dbReference type="Gene3D" id="3.40.50.1000">
    <property type="entry name" value="HAD superfamily/HAD-like"/>
    <property type="match status" value="1"/>
</dbReference>
<dbReference type="InterPro" id="IPR006068">
    <property type="entry name" value="ATPase_P-typ_cation-transptr_C"/>
</dbReference>
<dbReference type="NCBIfam" id="TIGR01494">
    <property type="entry name" value="ATPase_P-type"/>
    <property type="match status" value="2"/>
</dbReference>
<feature type="transmembrane region" description="Helical" evidence="8">
    <location>
        <begin position="88"/>
        <end position="107"/>
    </location>
</feature>
<feature type="transmembrane region" description="Helical" evidence="8">
    <location>
        <begin position="845"/>
        <end position="865"/>
    </location>
</feature>
<feature type="transmembrane region" description="Helical" evidence="8">
    <location>
        <begin position="251"/>
        <end position="271"/>
    </location>
</feature>
<sequence length="875" mass="97481">MQVKKEKQIHHWHSKEVKEVLDELQVDPALGLSEKEVEERQKFAKNILPEAKPVSKLLLLLNQLKSPLIFVLVLAGIVTLFLQHFTDAIVIFIIVGLNTTVGFVQEYKASNTLRELKKILKVKALVLRDGRVKEVFQEELTTGDVVLLKAGEKVPADLHIIESKNLKINEASLTGEWLSQEKKIIPLAEKTGLADRNNMAYMSTVIEGGKGRGVVIAVGSHTEIGKVVGALKEAKEEKTPYQKKIIRFSKLVGLFVFVITVALFTEGVLLGKSWLDMFLTSVAVAVAAIPEGLPVSMTVILAVGMRRLLKQKGLVRRLASAETLGSTSVIITDKTLTLTEGKMKVAEVFSFNFKLLWQTAILANEAIIENPEEAPSAWKIIATPTDKALIEGALAEGFEKPVLNKQFNNLALLGFETKNKFVATLVKENKEKQNELFVSGSPEKLLNLATYFYSEKGKEKITKAKKKELEEKLSSLASKGYRVIGFGHKTQQTKSQIKTEDVKGLVFIGFIALEDPLRETAKKAFRTCQRSGIRTIIATGDHFLTAKNIAEKLGLKINKENYLLGEDLDKLSDKDLFAKLEKINLYARVEPHHKLRVVSLWQAKGEVVAMTGDGVNDATALKKADIGVALGSATQVAKEASDIVLLDDDFSVLEKAVEEGRGILDNIRKVITFLLSDSLTEVILIGFALIAKLPLPLTAVQILWVNLLEDGLPNIALAFEPKEKDLMQRKPEKLKSSLLNKEMKAIIIWVGLFTNLLLLGLFLWLYKEFGHEQLGYIRTMMFAGLAIDSLFYLFACKSLRKNIWQINPFSNKFLIIAWIGSFLGLITAIYLPFFQNILKTVPLDFTDWLILAGLGIIDLALIEFAKHHFIVKHQT</sequence>
<evidence type="ECO:0000256" key="2">
    <source>
        <dbReference type="ARBA" id="ARBA00005675"/>
    </source>
</evidence>
<dbReference type="Pfam" id="PF00690">
    <property type="entry name" value="Cation_ATPase_N"/>
    <property type="match status" value="1"/>
</dbReference>
<dbReference type="InterPro" id="IPR001757">
    <property type="entry name" value="P_typ_ATPase"/>
</dbReference>
<dbReference type="GO" id="GO:0030007">
    <property type="term" value="P:intracellular potassium ion homeostasis"/>
    <property type="evidence" value="ECO:0007669"/>
    <property type="project" value="TreeGrafter"/>
</dbReference>
<dbReference type="EMBL" id="PCSB01000089">
    <property type="protein sequence ID" value="PIP31316.1"/>
    <property type="molecule type" value="Genomic_DNA"/>
</dbReference>
<dbReference type="Pfam" id="PF00122">
    <property type="entry name" value="E1-E2_ATPase"/>
    <property type="match status" value="1"/>
</dbReference>
<dbReference type="GO" id="GO:0005886">
    <property type="term" value="C:plasma membrane"/>
    <property type="evidence" value="ECO:0007669"/>
    <property type="project" value="TreeGrafter"/>
</dbReference>
<dbReference type="GO" id="GO:1990573">
    <property type="term" value="P:potassium ion import across plasma membrane"/>
    <property type="evidence" value="ECO:0007669"/>
    <property type="project" value="TreeGrafter"/>
</dbReference>
<dbReference type="InterPro" id="IPR050510">
    <property type="entry name" value="Cation_transp_ATPase_P-type"/>
</dbReference>
<feature type="transmembrane region" description="Helical" evidence="8">
    <location>
        <begin position="64"/>
        <end position="82"/>
    </location>
</feature>
<dbReference type="InterPro" id="IPR023298">
    <property type="entry name" value="ATPase_P-typ_TM_dom_sf"/>
</dbReference>
<dbReference type="InterPro" id="IPR059000">
    <property type="entry name" value="ATPase_P-type_domA"/>
</dbReference>
<name>A0A2G9ZDS9_9BACT</name>
<dbReference type="PRINTS" id="PR00119">
    <property type="entry name" value="CATATPASE"/>
</dbReference>
<evidence type="ECO:0000256" key="4">
    <source>
        <dbReference type="ARBA" id="ARBA00022741"/>
    </source>
</evidence>
<evidence type="ECO:0000256" key="1">
    <source>
        <dbReference type="ARBA" id="ARBA00004141"/>
    </source>
</evidence>
<evidence type="ECO:0000256" key="7">
    <source>
        <dbReference type="ARBA" id="ARBA00023136"/>
    </source>
</evidence>
<accession>A0A2G9ZDS9</accession>
<feature type="transmembrane region" description="Helical" evidence="8">
    <location>
        <begin position="776"/>
        <end position="795"/>
    </location>
</feature>
<comment type="caution">
    <text evidence="10">The sequence shown here is derived from an EMBL/GenBank/DDBJ whole genome shotgun (WGS) entry which is preliminary data.</text>
</comment>
<organism evidence="10 11">
    <name type="scientific">bacterium (Candidatus Gribaldobacteria) CG23_combo_of_CG06-09_8_20_14_all_37_87_8</name>
    <dbReference type="NCBI Taxonomy" id="2014278"/>
    <lineage>
        <taxon>Bacteria</taxon>
        <taxon>Candidatus Gribaldobacteria</taxon>
    </lineage>
</organism>
<keyword evidence="6 8" id="KW-1133">Transmembrane helix</keyword>
<comment type="subcellular location">
    <subcellularLocation>
        <location evidence="1">Membrane</location>
        <topology evidence="1">Multi-pass membrane protein</topology>
    </subcellularLocation>
</comment>
<dbReference type="GO" id="GO:0005524">
    <property type="term" value="F:ATP binding"/>
    <property type="evidence" value="ECO:0007669"/>
    <property type="project" value="UniProtKB-KW"/>
</dbReference>
<dbReference type="AlphaFoldDB" id="A0A2G9ZDS9"/>
<feature type="transmembrane region" description="Helical" evidence="8">
    <location>
        <begin position="745"/>
        <end position="764"/>
    </location>
</feature>
<dbReference type="InterPro" id="IPR023299">
    <property type="entry name" value="ATPase_P-typ_cyto_dom_N"/>
</dbReference>
<keyword evidence="4" id="KW-0547">Nucleotide-binding</keyword>
<dbReference type="GO" id="GO:1902600">
    <property type="term" value="P:proton transmembrane transport"/>
    <property type="evidence" value="ECO:0007669"/>
    <property type="project" value="TreeGrafter"/>
</dbReference>
<dbReference type="InterPro" id="IPR004014">
    <property type="entry name" value="ATPase_P-typ_cation-transptr_N"/>
</dbReference>
<evidence type="ECO:0000256" key="8">
    <source>
        <dbReference type="SAM" id="Phobius"/>
    </source>
</evidence>
<dbReference type="GO" id="GO:0005391">
    <property type="term" value="F:P-type sodium:potassium-exchanging transporter activity"/>
    <property type="evidence" value="ECO:0007669"/>
    <property type="project" value="TreeGrafter"/>
</dbReference>
<dbReference type="PRINTS" id="PR00120">
    <property type="entry name" value="HATPASE"/>
</dbReference>
<evidence type="ECO:0000256" key="5">
    <source>
        <dbReference type="ARBA" id="ARBA00022840"/>
    </source>
</evidence>
<dbReference type="Pfam" id="PF00689">
    <property type="entry name" value="Cation_ATPase_C"/>
    <property type="match status" value="1"/>
</dbReference>
<gene>
    <name evidence="10" type="ORF">COX24_04205</name>
</gene>
<feature type="transmembrane region" description="Helical" evidence="8">
    <location>
        <begin position="815"/>
        <end position="833"/>
    </location>
</feature>
<evidence type="ECO:0000313" key="11">
    <source>
        <dbReference type="Proteomes" id="UP000230447"/>
    </source>
</evidence>
<evidence type="ECO:0000313" key="10">
    <source>
        <dbReference type="EMBL" id="PIP31316.1"/>
    </source>
</evidence>
<dbReference type="GO" id="GO:0036376">
    <property type="term" value="P:sodium ion export across plasma membrane"/>
    <property type="evidence" value="ECO:0007669"/>
    <property type="project" value="TreeGrafter"/>
</dbReference>
<feature type="domain" description="Cation-transporting P-type ATPase N-terminal" evidence="9">
    <location>
        <begin position="11"/>
        <end position="84"/>
    </location>
</feature>
<dbReference type="GO" id="GO:0006883">
    <property type="term" value="P:intracellular sodium ion homeostasis"/>
    <property type="evidence" value="ECO:0007669"/>
    <property type="project" value="TreeGrafter"/>
</dbReference>
<dbReference type="InterPro" id="IPR036412">
    <property type="entry name" value="HAD-like_sf"/>
</dbReference>
<keyword evidence="7 8" id="KW-0472">Membrane</keyword>
<feature type="transmembrane region" description="Helical" evidence="8">
    <location>
        <begin position="277"/>
        <end position="303"/>
    </location>
</feature>
<protein>
    <recommendedName>
        <fullName evidence="9">Cation-transporting P-type ATPase N-terminal domain-containing protein</fullName>
    </recommendedName>
</protein>
<dbReference type="InterPro" id="IPR023214">
    <property type="entry name" value="HAD_sf"/>
</dbReference>
<dbReference type="InterPro" id="IPR008250">
    <property type="entry name" value="ATPase_P-typ_transduc_dom_A_sf"/>
</dbReference>
<keyword evidence="5" id="KW-0067">ATP-binding</keyword>
<dbReference type="SUPFAM" id="SSF81660">
    <property type="entry name" value="Metal cation-transporting ATPase, ATP-binding domain N"/>
    <property type="match status" value="1"/>
</dbReference>
<dbReference type="Gene3D" id="2.70.150.10">
    <property type="entry name" value="Calcium-transporting ATPase, cytoplasmic transduction domain A"/>
    <property type="match status" value="1"/>
</dbReference>
<dbReference type="PANTHER" id="PTHR43294:SF20">
    <property type="entry name" value="P-TYPE ATPASE"/>
    <property type="match status" value="1"/>
</dbReference>
<keyword evidence="3 8" id="KW-0812">Transmembrane</keyword>
<dbReference type="Pfam" id="PF13246">
    <property type="entry name" value="Cation_ATPase"/>
    <property type="match status" value="1"/>
</dbReference>
<evidence type="ECO:0000256" key="6">
    <source>
        <dbReference type="ARBA" id="ARBA00022989"/>
    </source>
</evidence>
<proteinExistence type="inferred from homology"/>
<dbReference type="SUPFAM" id="SSF81665">
    <property type="entry name" value="Calcium ATPase, transmembrane domain M"/>
    <property type="match status" value="1"/>
</dbReference>
<dbReference type="PANTHER" id="PTHR43294">
    <property type="entry name" value="SODIUM/POTASSIUM-TRANSPORTING ATPASE SUBUNIT ALPHA"/>
    <property type="match status" value="1"/>
</dbReference>
<dbReference type="GO" id="GO:0016887">
    <property type="term" value="F:ATP hydrolysis activity"/>
    <property type="evidence" value="ECO:0007669"/>
    <property type="project" value="InterPro"/>
</dbReference>
<dbReference type="SUPFAM" id="SSF56784">
    <property type="entry name" value="HAD-like"/>
    <property type="match status" value="1"/>
</dbReference>